<dbReference type="EMBL" id="JAMXQS010000002">
    <property type="protein sequence ID" value="MCO6048858.1"/>
    <property type="molecule type" value="Genomic_DNA"/>
</dbReference>
<feature type="signal peptide" evidence="1">
    <location>
        <begin position="1"/>
        <end position="23"/>
    </location>
</feature>
<organism evidence="3 4">
    <name type="scientific">Mesorhizobium liriopis</name>
    <dbReference type="NCBI Taxonomy" id="2953882"/>
    <lineage>
        <taxon>Bacteria</taxon>
        <taxon>Pseudomonadati</taxon>
        <taxon>Pseudomonadota</taxon>
        <taxon>Alphaproteobacteria</taxon>
        <taxon>Hyphomicrobiales</taxon>
        <taxon>Phyllobacteriaceae</taxon>
        <taxon>Mesorhizobium</taxon>
    </lineage>
</organism>
<sequence>MNAKILAASTAAAMFALMGAAAAQTSAVATTDLNVRSGPGPQYPVVGQIGASQSVVLDGCAQGSKWCATTVNGAQGWVYSDYLSSDFGGKTVVLTERPADAVPNVVYKEEGGNQGKGGALAGAGTGAVAGALIGGPVGAAVGGVAGAVVGGAAGTAVKEPPKEVRTYVTEQKAEPVYLDGEVVVGAGVPENVEIREVPNYEYRYANINGQPVLIDPGSRKIVYVYR</sequence>
<dbReference type="SMART" id="SM00287">
    <property type="entry name" value="SH3b"/>
    <property type="match status" value="1"/>
</dbReference>
<accession>A0ABT1C206</accession>
<proteinExistence type="predicted"/>
<keyword evidence="4" id="KW-1185">Reference proteome</keyword>
<dbReference type="InterPro" id="IPR003646">
    <property type="entry name" value="SH3-like_bac-type"/>
</dbReference>
<dbReference type="Pfam" id="PF06823">
    <property type="entry name" value="DUF1236"/>
    <property type="match status" value="1"/>
</dbReference>
<dbReference type="Pfam" id="PF08239">
    <property type="entry name" value="SH3_3"/>
    <property type="match status" value="1"/>
</dbReference>
<dbReference type="InterPro" id="IPR009642">
    <property type="entry name" value="DUF1236"/>
</dbReference>
<comment type="caution">
    <text evidence="3">The sequence shown here is derived from an EMBL/GenBank/DDBJ whole genome shotgun (WGS) entry which is preliminary data.</text>
</comment>
<protein>
    <submittedName>
        <fullName evidence="3">DUF1236 domain-containing protein</fullName>
    </submittedName>
</protein>
<name>A0ABT1C206_9HYPH</name>
<dbReference type="RefSeq" id="WP_252816064.1">
    <property type="nucleotide sequence ID" value="NZ_JAMXQS010000002.1"/>
</dbReference>
<gene>
    <name evidence="3" type="ORF">NGM99_03530</name>
</gene>
<evidence type="ECO:0000313" key="4">
    <source>
        <dbReference type="Proteomes" id="UP001205906"/>
    </source>
</evidence>
<keyword evidence="1" id="KW-0732">Signal</keyword>
<dbReference type="Proteomes" id="UP001205906">
    <property type="component" value="Unassembled WGS sequence"/>
</dbReference>
<dbReference type="PROSITE" id="PS51781">
    <property type="entry name" value="SH3B"/>
    <property type="match status" value="1"/>
</dbReference>
<evidence type="ECO:0000259" key="2">
    <source>
        <dbReference type="PROSITE" id="PS51781"/>
    </source>
</evidence>
<feature type="chain" id="PRO_5045091542" evidence="1">
    <location>
        <begin position="24"/>
        <end position="226"/>
    </location>
</feature>
<evidence type="ECO:0000313" key="3">
    <source>
        <dbReference type="EMBL" id="MCO6048858.1"/>
    </source>
</evidence>
<dbReference type="Gene3D" id="2.30.30.40">
    <property type="entry name" value="SH3 Domains"/>
    <property type="match status" value="1"/>
</dbReference>
<reference evidence="3 4" key="1">
    <citation type="submission" date="2022-06" db="EMBL/GenBank/DDBJ databases">
        <title>Mesorhizobium sp. strain RP14 Genome sequencing and assembly.</title>
        <authorList>
            <person name="Kim I."/>
        </authorList>
    </citation>
    <scope>NUCLEOTIDE SEQUENCE [LARGE SCALE GENOMIC DNA]</scope>
    <source>
        <strain evidence="4">RP14(2022)</strain>
    </source>
</reference>
<evidence type="ECO:0000256" key="1">
    <source>
        <dbReference type="SAM" id="SignalP"/>
    </source>
</evidence>
<feature type="domain" description="SH3b" evidence="2">
    <location>
        <begin position="23"/>
        <end position="87"/>
    </location>
</feature>